<feature type="transmembrane region" description="Helical" evidence="6">
    <location>
        <begin position="113"/>
        <end position="133"/>
    </location>
</feature>
<accession>A0A512E2W2</accession>
<keyword evidence="5 6" id="KW-0472">Membrane</keyword>
<dbReference type="RefSeq" id="WP_084721528.1">
    <property type="nucleotide sequence ID" value="NZ_BJYZ01000060.1"/>
</dbReference>
<evidence type="ECO:0000313" key="8">
    <source>
        <dbReference type="Proteomes" id="UP000321523"/>
    </source>
</evidence>
<keyword evidence="4 6" id="KW-1133">Transmembrane helix</keyword>
<protein>
    <submittedName>
        <fullName evidence="7">Branched-chain amino acid ABC transporter permease</fullName>
    </submittedName>
</protein>
<dbReference type="PANTHER" id="PTHR30482:SF10">
    <property type="entry name" value="HIGH-AFFINITY BRANCHED-CHAIN AMINO ACID TRANSPORT PROTEIN BRAE"/>
    <property type="match status" value="1"/>
</dbReference>
<evidence type="ECO:0000256" key="1">
    <source>
        <dbReference type="ARBA" id="ARBA00004651"/>
    </source>
</evidence>
<evidence type="ECO:0000256" key="6">
    <source>
        <dbReference type="SAM" id="Phobius"/>
    </source>
</evidence>
<feature type="transmembrane region" description="Helical" evidence="6">
    <location>
        <begin position="60"/>
        <end position="79"/>
    </location>
</feature>
<keyword evidence="3 6" id="KW-0812">Transmembrane</keyword>
<feature type="transmembrane region" description="Helical" evidence="6">
    <location>
        <begin position="203"/>
        <end position="230"/>
    </location>
</feature>
<dbReference type="Pfam" id="PF02653">
    <property type="entry name" value="BPD_transp_2"/>
    <property type="match status" value="1"/>
</dbReference>
<comment type="caution">
    <text evidence="7">The sequence shown here is derived from an EMBL/GenBank/DDBJ whole genome shotgun (WGS) entry which is preliminary data.</text>
</comment>
<dbReference type="Proteomes" id="UP000321523">
    <property type="component" value="Unassembled WGS sequence"/>
</dbReference>
<proteinExistence type="predicted"/>
<gene>
    <name evidence="7" type="ORF">SAE02_71930</name>
</gene>
<sequence length="335" mass="34535">MTGSNSFPRTVIAASAVFIASCAVAFQLNDYYLYVVTIGAIFAVLAVSFDVLLGYTGYLSLAHGALYGLGAYSCAVLTANHGFGFWTALPIVGLITGAVGAIVALLSFRTRGLYFAVLTLGIGLIGHQLFLVFDEVTGGVGGFVGIPGPEQPDWLPVSPIAYSALLALALLWVTFVAAAAFVRSNLGAACLAIREDITLARALGIRVAGARLAAFTFSAVFAGLAGALFASMSNFIAPESFTVLGTGFQLVALVVVGGMGTLWGPIVGAILLTALPESLRVAATYSLLAYGVLLLVFVIFAPKGIASLLKAAVKALPRAPQPGPEATPLRREVTS</sequence>
<dbReference type="OrthoDB" id="9804361at2"/>
<organism evidence="7 8">
    <name type="scientific">Skermanella aerolata</name>
    <dbReference type="NCBI Taxonomy" id="393310"/>
    <lineage>
        <taxon>Bacteria</taxon>
        <taxon>Pseudomonadati</taxon>
        <taxon>Pseudomonadota</taxon>
        <taxon>Alphaproteobacteria</taxon>
        <taxon>Rhodospirillales</taxon>
        <taxon>Azospirillaceae</taxon>
        <taxon>Skermanella</taxon>
    </lineage>
</organism>
<feature type="transmembrane region" description="Helical" evidence="6">
    <location>
        <begin position="160"/>
        <end position="182"/>
    </location>
</feature>
<dbReference type="InterPro" id="IPR001851">
    <property type="entry name" value="ABC_transp_permease"/>
</dbReference>
<keyword evidence="8" id="KW-1185">Reference proteome</keyword>
<feature type="transmembrane region" description="Helical" evidence="6">
    <location>
        <begin position="85"/>
        <end position="106"/>
    </location>
</feature>
<evidence type="ECO:0000313" key="7">
    <source>
        <dbReference type="EMBL" id="GEO43045.1"/>
    </source>
</evidence>
<dbReference type="PANTHER" id="PTHR30482">
    <property type="entry name" value="HIGH-AFFINITY BRANCHED-CHAIN AMINO ACID TRANSPORT SYSTEM PERMEASE"/>
    <property type="match status" value="1"/>
</dbReference>
<evidence type="ECO:0000256" key="3">
    <source>
        <dbReference type="ARBA" id="ARBA00022692"/>
    </source>
</evidence>
<evidence type="ECO:0000256" key="5">
    <source>
        <dbReference type="ARBA" id="ARBA00023136"/>
    </source>
</evidence>
<feature type="transmembrane region" description="Helical" evidence="6">
    <location>
        <begin position="7"/>
        <end position="26"/>
    </location>
</feature>
<dbReference type="AlphaFoldDB" id="A0A512E2W2"/>
<feature type="transmembrane region" description="Helical" evidence="6">
    <location>
        <begin position="287"/>
        <end position="309"/>
    </location>
</feature>
<feature type="transmembrane region" description="Helical" evidence="6">
    <location>
        <begin position="32"/>
        <end position="53"/>
    </location>
</feature>
<reference evidence="7 8" key="1">
    <citation type="submission" date="2019-07" db="EMBL/GenBank/DDBJ databases">
        <title>Whole genome shotgun sequence of Skermanella aerolata NBRC 106429.</title>
        <authorList>
            <person name="Hosoyama A."/>
            <person name="Uohara A."/>
            <person name="Ohji S."/>
            <person name="Ichikawa N."/>
        </authorList>
    </citation>
    <scope>NUCLEOTIDE SEQUENCE [LARGE SCALE GENOMIC DNA]</scope>
    <source>
        <strain evidence="7 8">NBRC 106429</strain>
    </source>
</reference>
<dbReference type="EMBL" id="BJYZ01000060">
    <property type="protein sequence ID" value="GEO43045.1"/>
    <property type="molecule type" value="Genomic_DNA"/>
</dbReference>
<comment type="subcellular location">
    <subcellularLocation>
        <location evidence="1">Cell membrane</location>
        <topology evidence="1">Multi-pass membrane protein</topology>
    </subcellularLocation>
</comment>
<keyword evidence="2" id="KW-1003">Cell membrane</keyword>
<dbReference type="GO" id="GO:0015658">
    <property type="term" value="F:branched-chain amino acid transmembrane transporter activity"/>
    <property type="evidence" value="ECO:0007669"/>
    <property type="project" value="InterPro"/>
</dbReference>
<feature type="transmembrane region" description="Helical" evidence="6">
    <location>
        <begin position="250"/>
        <end position="275"/>
    </location>
</feature>
<evidence type="ECO:0000256" key="2">
    <source>
        <dbReference type="ARBA" id="ARBA00022475"/>
    </source>
</evidence>
<dbReference type="CDD" id="cd06581">
    <property type="entry name" value="TM_PBP1_LivM_like"/>
    <property type="match status" value="1"/>
</dbReference>
<dbReference type="GO" id="GO:0005886">
    <property type="term" value="C:plasma membrane"/>
    <property type="evidence" value="ECO:0007669"/>
    <property type="project" value="UniProtKB-SubCell"/>
</dbReference>
<dbReference type="InterPro" id="IPR043428">
    <property type="entry name" value="LivM-like"/>
</dbReference>
<name>A0A512E2W2_9PROT</name>
<evidence type="ECO:0000256" key="4">
    <source>
        <dbReference type="ARBA" id="ARBA00022989"/>
    </source>
</evidence>